<reference evidence="1 2" key="1">
    <citation type="journal article" date="2018" name="Science">
        <title>The opium poppy genome and morphinan production.</title>
        <authorList>
            <person name="Guo L."/>
            <person name="Winzer T."/>
            <person name="Yang X."/>
            <person name="Li Y."/>
            <person name="Ning Z."/>
            <person name="He Z."/>
            <person name="Teodor R."/>
            <person name="Lu Y."/>
            <person name="Bowser T.A."/>
            <person name="Graham I.A."/>
            <person name="Ye K."/>
        </authorList>
    </citation>
    <scope>NUCLEOTIDE SEQUENCE [LARGE SCALE GENOMIC DNA]</scope>
    <source>
        <strain evidence="2">cv. HN1</strain>
        <tissue evidence="1">Leaves</tissue>
    </source>
</reference>
<keyword evidence="2" id="KW-1185">Reference proteome</keyword>
<evidence type="ECO:0000313" key="2">
    <source>
        <dbReference type="Proteomes" id="UP000316621"/>
    </source>
</evidence>
<dbReference type="EMBL" id="CM010716">
    <property type="protein sequence ID" value="RZC50948.1"/>
    <property type="molecule type" value="Genomic_DNA"/>
</dbReference>
<accession>A0A4Y7ITZ3</accession>
<name>A0A4Y7ITZ3_PAPSO</name>
<gene>
    <name evidence="1" type="ORF">C5167_019372</name>
</gene>
<protein>
    <submittedName>
        <fullName evidence="1">Uncharacterized protein</fullName>
    </submittedName>
</protein>
<dbReference type="Gramene" id="RZC50948">
    <property type="protein sequence ID" value="RZC50948"/>
    <property type="gene ID" value="C5167_019372"/>
</dbReference>
<dbReference type="Proteomes" id="UP000316621">
    <property type="component" value="Chromosome 2"/>
</dbReference>
<sequence length="59" mass="6762">MQLEATEGVGKIPLQSFMVIQHHAEVRDCEKKLIELQMASPLDLQTPLQSNQAMEQWQL</sequence>
<dbReference type="AlphaFoldDB" id="A0A4Y7ITZ3"/>
<evidence type="ECO:0000313" key="1">
    <source>
        <dbReference type="EMBL" id="RZC50948.1"/>
    </source>
</evidence>
<organism evidence="1 2">
    <name type="scientific">Papaver somniferum</name>
    <name type="common">Opium poppy</name>
    <dbReference type="NCBI Taxonomy" id="3469"/>
    <lineage>
        <taxon>Eukaryota</taxon>
        <taxon>Viridiplantae</taxon>
        <taxon>Streptophyta</taxon>
        <taxon>Embryophyta</taxon>
        <taxon>Tracheophyta</taxon>
        <taxon>Spermatophyta</taxon>
        <taxon>Magnoliopsida</taxon>
        <taxon>Ranunculales</taxon>
        <taxon>Papaveraceae</taxon>
        <taxon>Papaveroideae</taxon>
        <taxon>Papaver</taxon>
    </lineage>
</organism>
<proteinExistence type="predicted"/>